<dbReference type="InterPro" id="IPR036877">
    <property type="entry name" value="SUI1_dom_sf"/>
</dbReference>
<dbReference type="AlphaFoldDB" id="A2DSB0"/>
<protein>
    <submittedName>
        <fullName evidence="4">Translation initiation factor SUI1 family protein</fullName>
    </submittedName>
</protein>
<dbReference type="EMBL" id="DS113239">
    <property type="protein sequence ID" value="EAY16689.1"/>
    <property type="molecule type" value="Genomic_DNA"/>
</dbReference>
<dbReference type="GO" id="GO:0003743">
    <property type="term" value="F:translation initiation factor activity"/>
    <property type="evidence" value="ECO:0007669"/>
    <property type="project" value="UniProtKB-KW"/>
</dbReference>
<evidence type="ECO:0000313" key="4">
    <source>
        <dbReference type="EMBL" id="EAY16689.1"/>
    </source>
</evidence>
<dbReference type="STRING" id="5722.A2DSB0"/>
<dbReference type="FunCoup" id="A2DSB0">
    <property type="interactions" value="413"/>
</dbReference>
<feature type="domain" description="SUI1" evidence="3">
    <location>
        <begin position="29"/>
        <end position="99"/>
    </location>
</feature>
<dbReference type="CDD" id="cd11566">
    <property type="entry name" value="eIF1_SUI1"/>
    <property type="match status" value="1"/>
</dbReference>
<accession>A2DSB0</accession>
<name>A2DSB0_TRIV3</name>
<proteinExistence type="inferred from homology"/>
<keyword evidence="5" id="KW-1185">Reference proteome</keyword>
<comment type="similarity">
    <text evidence="1">Belongs to the SUI1 family.</text>
</comment>
<keyword evidence="4" id="KW-0396">Initiation factor</keyword>
<dbReference type="SMR" id="A2DSB0"/>
<dbReference type="Proteomes" id="UP000001542">
    <property type="component" value="Unassembled WGS sequence"/>
</dbReference>
<dbReference type="InterPro" id="IPR001950">
    <property type="entry name" value="SUI1"/>
</dbReference>
<dbReference type="GO" id="GO:0003723">
    <property type="term" value="F:RNA binding"/>
    <property type="evidence" value="ECO:0000318"/>
    <property type="project" value="GO_Central"/>
</dbReference>
<evidence type="ECO:0000259" key="3">
    <source>
        <dbReference type="PROSITE" id="PS50296"/>
    </source>
</evidence>
<evidence type="ECO:0000313" key="5">
    <source>
        <dbReference type="Proteomes" id="UP000001542"/>
    </source>
</evidence>
<dbReference type="InParanoid" id="A2DSB0"/>
<dbReference type="eggNOG" id="KOG1770">
    <property type="taxonomic scope" value="Eukaryota"/>
</dbReference>
<dbReference type="SUPFAM" id="SSF55159">
    <property type="entry name" value="eIF1-like"/>
    <property type="match status" value="1"/>
</dbReference>
<dbReference type="OMA" id="MYHAGQE"/>
<sequence length="111" mass="12556">MSNRDLVPDFDDTEEKKAAVTGPKIKEQIHIRYQQVSSRRSLTIIQGLPKKLDCDKVLSFFKKSLCCGGEIIAEENGTKVIQLNGDHRQKVAEFFIKEKIAPKEMVIVHGT</sequence>
<dbReference type="PANTHER" id="PTHR10388">
    <property type="entry name" value="EUKARYOTIC TRANSLATION INITIATION FACTOR SUI1"/>
    <property type="match status" value="1"/>
</dbReference>
<gene>
    <name evidence="4" type="ORF">TVAG_066940</name>
</gene>
<dbReference type="Gene3D" id="3.30.780.10">
    <property type="entry name" value="SUI1-like domain"/>
    <property type="match status" value="1"/>
</dbReference>
<organism evidence="4 5">
    <name type="scientific">Trichomonas vaginalis (strain ATCC PRA-98 / G3)</name>
    <dbReference type="NCBI Taxonomy" id="412133"/>
    <lineage>
        <taxon>Eukaryota</taxon>
        <taxon>Metamonada</taxon>
        <taxon>Parabasalia</taxon>
        <taxon>Trichomonadida</taxon>
        <taxon>Trichomonadidae</taxon>
        <taxon>Trichomonas</taxon>
    </lineage>
</organism>
<dbReference type="VEuPathDB" id="TrichDB:TVAG_066940"/>
<reference evidence="4" key="2">
    <citation type="journal article" date="2007" name="Science">
        <title>Draft genome sequence of the sexually transmitted pathogen Trichomonas vaginalis.</title>
        <authorList>
            <person name="Carlton J.M."/>
            <person name="Hirt R.P."/>
            <person name="Silva J.C."/>
            <person name="Delcher A.L."/>
            <person name="Schatz M."/>
            <person name="Zhao Q."/>
            <person name="Wortman J.R."/>
            <person name="Bidwell S.L."/>
            <person name="Alsmark U.C.M."/>
            <person name="Besteiro S."/>
            <person name="Sicheritz-Ponten T."/>
            <person name="Noel C.J."/>
            <person name="Dacks J.B."/>
            <person name="Foster P.G."/>
            <person name="Simillion C."/>
            <person name="Van de Peer Y."/>
            <person name="Miranda-Saavedra D."/>
            <person name="Barton G.J."/>
            <person name="Westrop G.D."/>
            <person name="Mueller S."/>
            <person name="Dessi D."/>
            <person name="Fiori P.L."/>
            <person name="Ren Q."/>
            <person name="Paulsen I."/>
            <person name="Zhang H."/>
            <person name="Bastida-Corcuera F.D."/>
            <person name="Simoes-Barbosa A."/>
            <person name="Brown M.T."/>
            <person name="Hayes R.D."/>
            <person name="Mukherjee M."/>
            <person name="Okumura C.Y."/>
            <person name="Schneider R."/>
            <person name="Smith A.J."/>
            <person name="Vanacova S."/>
            <person name="Villalvazo M."/>
            <person name="Haas B.J."/>
            <person name="Pertea M."/>
            <person name="Feldblyum T.V."/>
            <person name="Utterback T.R."/>
            <person name="Shu C.L."/>
            <person name="Osoegawa K."/>
            <person name="de Jong P.J."/>
            <person name="Hrdy I."/>
            <person name="Horvathova L."/>
            <person name="Zubacova Z."/>
            <person name="Dolezal P."/>
            <person name="Malik S.B."/>
            <person name="Logsdon J.M. Jr."/>
            <person name="Henze K."/>
            <person name="Gupta A."/>
            <person name="Wang C.C."/>
            <person name="Dunne R.L."/>
            <person name="Upcroft J.A."/>
            <person name="Upcroft P."/>
            <person name="White O."/>
            <person name="Salzberg S.L."/>
            <person name="Tang P."/>
            <person name="Chiu C.-H."/>
            <person name="Lee Y.-S."/>
            <person name="Embley T.M."/>
            <person name="Coombs G.H."/>
            <person name="Mottram J.C."/>
            <person name="Tachezy J."/>
            <person name="Fraser-Liggett C.M."/>
            <person name="Johnson P.J."/>
        </authorList>
    </citation>
    <scope>NUCLEOTIDE SEQUENCE [LARGE SCALE GENOMIC DNA]</scope>
    <source>
        <strain evidence="4">G3</strain>
    </source>
</reference>
<dbReference type="RefSeq" id="XP_001328912.1">
    <property type="nucleotide sequence ID" value="XM_001328877.1"/>
</dbReference>
<evidence type="ECO:0000256" key="2">
    <source>
        <dbReference type="ARBA" id="ARBA00022917"/>
    </source>
</evidence>
<dbReference type="Pfam" id="PF01253">
    <property type="entry name" value="SUI1"/>
    <property type="match status" value="1"/>
</dbReference>
<dbReference type="OrthoDB" id="10248435at2759"/>
<keyword evidence="2" id="KW-0648">Protein biosynthesis</keyword>
<dbReference type="VEuPathDB" id="TrichDB:TVAGG3_0079020"/>
<dbReference type="PROSITE" id="PS50296">
    <property type="entry name" value="SUI1"/>
    <property type="match status" value="1"/>
</dbReference>
<evidence type="ECO:0000256" key="1">
    <source>
        <dbReference type="ARBA" id="ARBA00005422"/>
    </source>
</evidence>
<dbReference type="FunFam" id="3.30.780.10:FF:000049">
    <property type="entry name" value="Translation initiation factor SUI1 family protein"/>
    <property type="match status" value="1"/>
</dbReference>
<reference evidence="4" key="1">
    <citation type="submission" date="2006-10" db="EMBL/GenBank/DDBJ databases">
        <authorList>
            <person name="Amadeo P."/>
            <person name="Zhao Q."/>
            <person name="Wortman J."/>
            <person name="Fraser-Liggett C."/>
            <person name="Carlton J."/>
        </authorList>
    </citation>
    <scope>NUCLEOTIDE SEQUENCE</scope>
    <source>
        <strain evidence="4">G3</strain>
    </source>
</reference>
<dbReference type="InterPro" id="IPR005874">
    <property type="entry name" value="SUI1_euk"/>
</dbReference>
<dbReference type="KEGG" id="tva:4774700"/>